<keyword evidence="2" id="KW-1185">Reference proteome</keyword>
<sequence length="136" mass="15133">MNRSNLVISLSVALMLGLGGVDYALAMSTPELPHNGASSLRLVPTSYVDRYLLNVDSPTRIRISSESWGSIGVNMIIKACLLDQDNNVVSTARQRDGNFVIDETLRPGRYILEVEGQEMSDRIQTNNRYSVRTIIF</sequence>
<dbReference type="EMBL" id="BMXS01000004">
    <property type="protein sequence ID" value="GGX86541.1"/>
    <property type="molecule type" value="Genomic_DNA"/>
</dbReference>
<dbReference type="SUPFAM" id="SSF89260">
    <property type="entry name" value="Collagen-binding domain"/>
    <property type="match status" value="1"/>
</dbReference>
<organism evidence="1 2">
    <name type="scientific">Litchfieldella qijiaojingensis</name>
    <dbReference type="NCBI Taxonomy" id="980347"/>
    <lineage>
        <taxon>Bacteria</taxon>
        <taxon>Pseudomonadati</taxon>
        <taxon>Pseudomonadota</taxon>
        <taxon>Gammaproteobacteria</taxon>
        <taxon>Oceanospirillales</taxon>
        <taxon>Halomonadaceae</taxon>
        <taxon>Litchfieldella</taxon>
    </lineage>
</organism>
<proteinExistence type="predicted"/>
<gene>
    <name evidence="1" type="ORF">GCM10007160_12340</name>
</gene>
<dbReference type="Proteomes" id="UP000653056">
    <property type="component" value="Unassembled WGS sequence"/>
</dbReference>
<name>A0ABQ2YJM9_9GAMM</name>
<evidence type="ECO:0000313" key="1">
    <source>
        <dbReference type="EMBL" id="GGX86541.1"/>
    </source>
</evidence>
<evidence type="ECO:0000313" key="2">
    <source>
        <dbReference type="Proteomes" id="UP000653056"/>
    </source>
</evidence>
<reference evidence="2" key="1">
    <citation type="journal article" date="2019" name="Int. J. Syst. Evol. Microbiol.">
        <title>The Global Catalogue of Microorganisms (GCM) 10K type strain sequencing project: providing services to taxonomists for standard genome sequencing and annotation.</title>
        <authorList>
            <consortium name="The Broad Institute Genomics Platform"/>
            <consortium name="The Broad Institute Genome Sequencing Center for Infectious Disease"/>
            <person name="Wu L."/>
            <person name="Ma J."/>
        </authorList>
    </citation>
    <scope>NUCLEOTIDE SEQUENCE [LARGE SCALE GENOMIC DNA]</scope>
    <source>
        <strain evidence="2">KCTC 22228</strain>
    </source>
</reference>
<evidence type="ECO:0008006" key="3">
    <source>
        <dbReference type="Google" id="ProtNLM"/>
    </source>
</evidence>
<accession>A0ABQ2YJM9</accession>
<dbReference type="RefSeq" id="WP_189467255.1">
    <property type="nucleotide sequence ID" value="NZ_BMXS01000004.1"/>
</dbReference>
<protein>
    <recommendedName>
        <fullName evidence="3">Carboxypeptidase regulatory-like domain-containing protein</fullName>
    </recommendedName>
</protein>
<dbReference type="Gene3D" id="2.60.120.380">
    <property type="match status" value="1"/>
</dbReference>
<comment type="caution">
    <text evidence="1">The sequence shown here is derived from an EMBL/GenBank/DDBJ whole genome shotgun (WGS) entry which is preliminary data.</text>
</comment>